<dbReference type="EMBL" id="WKRD01000011">
    <property type="protein sequence ID" value="MSC58374.1"/>
    <property type="molecule type" value="Genomic_DNA"/>
</dbReference>
<evidence type="ECO:0000313" key="1">
    <source>
        <dbReference type="EMBL" id="MSC58374.1"/>
    </source>
</evidence>
<organism evidence="1 2">
    <name type="scientific">Lachnospira eligens</name>
    <dbReference type="NCBI Taxonomy" id="39485"/>
    <lineage>
        <taxon>Bacteria</taxon>
        <taxon>Bacillati</taxon>
        <taxon>Bacillota</taxon>
        <taxon>Clostridia</taxon>
        <taxon>Lachnospirales</taxon>
        <taxon>Lachnospiraceae</taxon>
        <taxon>Lachnospira</taxon>
    </lineage>
</organism>
<dbReference type="AlphaFoldDB" id="A0A7C9LD32"/>
<evidence type="ECO:0000313" key="2">
    <source>
        <dbReference type="Proteomes" id="UP000481964"/>
    </source>
</evidence>
<dbReference type="RefSeq" id="WP_154301283.1">
    <property type="nucleotide sequence ID" value="NZ_WKRD01000011.1"/>
</dbReference>
<name>A0A7C9LD32_9FIRM</name>
<reference evidence="1 2" key="1">
    <citation type="journal article" date="2019" name="Nat. Med.">
        <title>A library of human gut bacterial isolates paired with longitudinal multiomics data enables mechanistic microbiome research.</title>
        <authorList>
            <person name="Poyet M."/>
            <person name="Groussin M."/>
            <person name="Gibbons S.M."/>
            <person name="Avila-Pacheco J."/>
            <person name="Jiang X."/>
            <person name="Kearney S.M."/>
            <person name="Perrotta A.R."/>
            <person name="Berdy B."/>
            <person name="Zhao S."/>
            <person name="Lieberman T.D."/>
            <person name="Swanson P.K."/>
            <person name="Smith M."/>
            <person name="Roesemann S."/>
            <person name="Alexander J.E."/>
            <person name="Rich S.A."/>
            <person name="Livny J."/>
            <person name="Vlamakis H."/>
            <person name="Clish C."/>
            <person name="Bullock K."/>
            <person name="Deik A."/>
            <person name="Scott J."/>
            <person name="Pierce K.A."/>
            <person name="Xavier R.J."/>
            <person name="Alm E.J."/>
        </authorList>
    </citation>
    <scope>NUCLEOTIDE SEQUENCE [LARGE SCALE GENOMIC DNA]</scope>
    <source>
        <strain evidence="1 2">BIOML-A1</strain>
    </source>
</reference>
<comment type="caution">
    <text evidence="1">The sequence shown here is derived from an EMBL/GenBank/DDBJ whole genome shotgun (WGS) entry which is preliminary data.</text>
</comment>
<sequence length="430" mass="50910">MEWNEFCEKVSRMLGNCKNRLQFNYDNNKISYIIATQEYIYTIDNYNDLRQQAEQYDFERYSICDGNSYESVVDIPDVDSRRRFSIGLEDKLTELIVSDEEADITYSFHEISRQLIWYVIKDFDVRKRVFSSIPSQIFERRCETLAEKDIFSLIKMITRLPLAVYIETNTKKNREQLQRYAKSYLFNIAYNFDFVFKAVTEIDDLFPQRNVLPRRRIQNVSELMAPQLLYKEQLVEQYYMALTSEEPFVKFVGFYHIMEHFYEEVYNEDIFKSVQHIIQHPGFSAKRTKDIVKIVDLIKKKNRQNKEEFQGSELEALELTLKKFVNISELINDLTEFSNSIVDYYKSSEVSFSKGDTVDLRDASNEKVFKKLAARIYKTRNALVHSKSNESRLSERGVYNPFANSQELTMEIPLMRYISEAIIINSASPL</sequence>
<gene>
    <name evidence="1" type="ORF">GKE48_13110</name>
</gene>
<dbReference type="Proteomes" id="UP000481964">
    <property type="component" value="Unassembled WGS sequence"/>
</dbReference>
<protein>
    <submittedName>
        <fullName evidence="1">Uncharacterized protein</fullName>
    </submittedName>
</protein>
<accession>A0A7C9LD32</accession>
<proteinExistence type="predicted"/>